<keyword evidence="2" id="KW-1185">Reference proteome</keyword>
<gene>
    <name evidence="1" type="ORF">R5W23_001395</name>
</gene>
<organism evidence="1 2">
    <name type="scientific">Gemmata algarum</name>
    <dbReference type="NCBI Taxonomy" id="2975278"/>
    <lineage>
        <taxon>Bacteria</taxon>
        <taxon>Pseudomonadati</taxon>
        <taxon>Planctomycetota</taxon>
        <taxon>Planctomycetia</taxon>
        <taxon>Gemmatales</taxon>
        <taxon>Gemmataceae</taxon>
        <taxon>Gemmata</taxon>
    </lineage>
</organism>
<dbReference type="EMBL" id="JAXBLV010000175">
    <property type="protein sequence ID" value="MDY3560170.1"/>
    <property type="molecule type" value="Genomic_DNA"/>
</dbReference>
<dbReference type="RefSeq" id="WP_320686801.1">
    <property type="nucleotide sequence ID" value="NZ_JAXBLV010000175.1"/>
</dbReference>
<proteinExistence type="predicted"/>
<comment type="caution">
    <text evidence="1">The sequence shown here is derived from an EMBL/GenBank/DDBJ whole genome shotgun (WGS) entry which is preliminary data.</text>
</comment>
<reference evidence="2" key="1">
    <citation type="journal article" date="2023" name="Mar. Drugs">
        <title>Gemmata algarum, a Novel Planctomycete Isolated from an Algal Mat, Displays Antimicrobial Activity.</title>
        <authorList>
            <person name="Kumar G."/>
            <person name="Kallscheuer N."/>
            <person name="Kashif M."/>
            <person name="Ahamad S."/>
            <person name="Jagadeeshwari U."/>
            <person name="Pannikurungottu S."/>
            <person name="Haufschild T."/>
            <person name="Kabuu M."/>
            <person name="Sasikala C."/>
            <person name="Jogler C."/>
            <person name="Ramana C."/>
        </authorList>
    </citation>
    <scope>NUCLEOTIDE SEQUENCE [LARGE SCALE GENOMIC DNA]</scope>
    <source>
        <strain evidence="2">JC673</strain>
    </source>
</reference>
<sequence length="500" mass="51824">MRELINAIAATFRRAVPNPRMRWPQAPKAQLGLEQFESREVPAALTWTNAAGNYDFYTASNWVVSGTNLTAMAAPMAGDDVTYDGSVSSANCTNLGVLLLIGTGGGTINDLDGPGGGTVIITPPSGATGLNSLRLINEYAGTVSIIAPLQVGTFTLSAAPTGAIAQPNGSNSALTVTDNFTWTSGTLNNSLNGANVSLSGAAGTINPGAGNSITTGSSLILNPRNNSGAALAFLPGEVIWATGFGLEANNLCQVDVKPTNTATVTTSGNADPDGPKFVFNTGSSLVVKKSAAADGVAQWNGYRLILENNGGHVTFFPLTKSSFGPTGAIAEDKAFVRQIAGTFEIYKNAEVAAQAQQPNQQGAAKAFMELSGGTLLARNPEINSIGSARLIGNLRFSGGQIGFAGVSAFFEVDGNVKWTGGVFSPRLNVTANEDSDFWLISGELDIPNSAAVHVQPATSNYTPPPQGTAINLNFRWQVIKFDSVKLAPNAAPPEPRNGCR</sequence>
<name>A0ABU5EXY9_9BACT</name>
<dbReference type="Proteomes" id="UP001272242">
    <property type="component" value="Unassembled WGS sequence"/>
</dbReference>
<evidence type="ECO:0000313" key="1">
    <source>
        <dbReference type="EMBL" id="MDY3560170.1"/>
    </source>
</evidence>
<accession>A0ABU5EXY9</accession>
<protein>
    <submittedName>
        <fullName evidence="1">Uncharacterized protein</fullName>
    </submittedName>
</protein>
<evidence type="ECO:0000313" key="2">
    <source>
        <dbReference type="Proteomes" id="UP001272242"/>
    </source>
</evidence>